<organism evidence="2 3">
    <name type="scientific">Lactobacillus gigeriorum DSM 23908 = CRBIP 24.85</name>
    <dbReference type="NCBI Taxonomy" id="1423751"/>
    <lineage>
        <taxon>Bacteria</taxon>
        <taxon>Bacillati</taxon>
        <taxon>Bacillota</taxon>
        <taxon>Bacilli</taxon>
        <taxon>Lactobacillales</taxon>
        <taxon>Lactobacillaceae</taxon>
        <taxon>Lactobacillus</taxon>
    </lineage>
</organism>
<reference evidence="2 3" key="1">
    <citation type="journal article" date="2015" name="Genome Announc.">
        <title>Expanding the biotechnology potential of lactobacilli through comparative genomics of 213 strains and associated genera.</title>
        <authorList>
            <person name="Sun Z."/>
            <person name="Harris H.M."/>
            <person name="McCann A."/>
            <person name="Guo C."/>
            <person name="Argimon S."/>
            <person name="Zhang W."/>
            <person name="Yang X."/>
            <person name="Jeffery I.B."/>
            <person name="Cooney J.C."/>
            <person name="Kagawa T.F."/>
            <person name="Liu W."/>
            <person name="Song Y."/>
            <person name="Salvetti E."/>
            <person name="Wrobel A."/>
            <person name="Rasinkangas P."/>
            <person name="Parkhill J."/>
            <person name="Rea M.C."/>
            <person name="O'Sullivan O."/>
            <person name="Ritari J."/>
            <person name="Douillard F.P."/>
            <person name="Paul Ross R."/>
            <person name="Yang R."/>
            <person name="Briner A.E."/>
            <person name="Felis G.E."/>
            <person name="de Vos W.M."/>
            <person name="Barrangou R."/>
            <person name="Klaenhammer T.R."/>
            <person name="Caufield P.W."/>
            <person name="Cui Y."/>
            <person name="Zhang H."/>
            <person name="O'Toole P.W."/>
        </authorList>
    </citation>
    <scope>NUCLEOTIDE SEQUENCE [LARGE SCALE GENOMIC DNA]</scope>
    <source>
        <strain evidence="2 3">DSM 23908</strain>
    </source>
</reference>
<comment type="caution">
    <text evidence="2">The sequence shown here is derived from an EMBL/GenBank/DDBJ whole genome shotgun (WGS) entry which is preliminary data.</text>
</comment>
<evidence type="ECO:0000256" key="1">
    <source>
        <dbReference type="SAM" id="Phobius"/>
    </source>
</evidence>
<gene>
    <name evidence="2" type="ORF">FC38_GL000267</name>
</gene>
<proteinExistence type="predicted"/>
<accession>A0ABR5PVF2</accession>
<protein>
    <submittedName>
        <fullName evidence="2">Uncharacterized protein</fullName>
    </submittedName>
</protein>
<evidence type="ECO:0000313" key="3">
    <source>
        <dbReference type="Proteomes" id="UP000051521"/>
    </source>
</evidence>
<dbReference type="EMBL" id="AYZO01000011">
    <property type="protein sequence ID" value="KRN12794.1"/>
    <property type="molecule type" value="Genomic_DNA"/>
</dbReference>
<feature type="transmembrane region" description="Helical" evidence="1">
    <location>
        <begin position="35"/>
        <end position="54"/>
    </location>
</feature>
<evidence type="ECO:0000313" key="2">
    <source>
        <dbReference type="EMBL" id="KRN12794.1"/>
    </source>
</evidence>
<dbReference type="Proteomes" id="UP000051521">
    <property type="component" value="Unassembled WGS sequence"/>
</dbReference>
<sequence length="58" mass="6923">MFPTCLSFCLFLLSLFVSSSDLNRCNYYRFLTNTQISPLFWCPVVFLQYIVIYCKVTY</sequence>
<keyword evidence="1" id="KW-0472">Membrane</keyword>
<keyword evidence="1" id="KW-1133">Transmembrane helix</keyword>
<keyword evidence="3" id="KW-1185">Reference proteome</keyword>
<keyword evidence="1" id="KW-0812">Transmembrane</keyword>
<name>A0ABR5PVF2_9LACO</name>